<dbReference type="FunFam" id="1.20.1250.20:FF:000423">
    <property type="entry name" value="Putative inorganic phosphate cotransporter-like Protein"/>
    <property type="match status" value="1"/>
</dbReference>
<feature type="transmembrane region" description="Helical" evidence="7">
    <location>
        <begin position="86"/>
        <end position="106"/>
    </location>
</feature>
<dbReference type="FunFam" id="1.20.1250.20:FF:000003">
    <property type="entry name" value="Solute carrier family 17 member 3"/>
    <property type="match status" value="1"/>
</dbReference>
<dbReference type="CDD" id="cd17318">
    <property type="entry name" value="MFS_SLC17"/>
    <property type="match status" value="1"/>
</dbReference>
<evidence type="ECO:0000256" key="4">
    <source>
        <dbReference type="ARBA" id="ARBA00022847"/>
    </source>
</evidence>
<dbReference type="GeneID" id="100115370"/>
<sequence length="500" mass="55267">MASTLKSCCSGIPQRWIFVLMGFLALFTAYAMRVCLSIAVTQMVVPIEETKEYLDDTCPTFEDEAPANSTAFKGGTFEWSEYTQGLILSSFYWGYVITHFPSALVAEKFGGKYTLGFGILFAGILTIVSPYVVYWGDATAFIIVRTLLGVFCGCMYPASNVMLSQWIPLSERSKAGSMVFAGGPLGTVFATSVSGLILEYSSIGWPAVFYFFGGCGVVWFIVFMLICYNNPVEHPFISDNELKFLQEELSEHKHDDTPPVPWKEILTSKPVWALTVASFGNGWGFATLISDLNKYMSSVLKFSIQDNGYLSSLPFLCMWFGSIISSWISDWLIVKDKMSATNVRKWGTTIASVGPALCLIGASYAGCNRVVVVTMITLGMTLLGSSLPSIKVNVLDLSPNYAGSLMALTNVFAAGTGMVTPSIVGLLTPHQTLEEWRLVFWTIFGVFLGTNVIFVMYASGDVQEWNDPQYLRKLRESKKKPKINEEVELLPVTKSEKEHK</sequence>
<dbReference type="InParanoid" id="A0A7M7IVQ9"/>
<dbReference type="PANTHER" id="PTHR11662">
    <property type="entry name" value="SOLUTE CARRIER FAMILY 17"/>
    <property type="match status" value="1"/>
</dbReference>
<dbReference type="Pfam" id="PF07690">
    <property type="entry name" value="MFS_1"/>
    <property type="match status" value="1"/>
</dbReference>
<keyword evidence="5 7" id="KW-1133">Transmembrane helix</keyword>
<dbReference type="KEGG" id="nvi:100115370"/>
<dbReference type="Gene3D" id="1.20.1250.20">
    <property type="entry name" value="MFS general substrate transporter like domains"/>
    <property type="match status" value="2"/>
</dbReference>
<evidence type="ECO:0000256" key="2">
    <source>
        <dbReference type="ARBA" id="ARBA00022448"/>
    </source>
</evidence>
<dbReference type="RefSeq" id="XP_016838653.2">
    <property type="nucleotide sequence ID" value="XM_016983164.3"/>
</dbReference>
<feature type="transmembrane region" description="Helical" evidence="7">
    <location>
        <begin position="140"/>
        <end position="163"/>
    </location>
</feature>
<evidence type="ECO:0000313" key="9">
    <source>
        <dbReference type="EnsemblMetazoa" id="XP_016838653"/>
    </source>
</evidence>
<feature type="transmembrane region" description="Helical" evidence="7">
    <location>
        <begin position="271"/>
        <end position="289"/>
    </location>
</feature>
<dbReference type="EnsemblMetazoa" id="XM_016983164">
    <property type="protein sequence ID" value="XP_016838653"/>
    <property type="gene ID" value="LOC100115370"/>
</dbReference>
<keyword evidence="3 7" id="KW-0812">Transmembrane</keyword>
<dbReference type="AlphaFoldDB" id="A0A7M7IVQ9"/>
<feature type="transmembrane region" description="Helical" evidence="7">
    <location>
        <begin position="309"/>
        <end position="334"/>
    </location>
</feature>
<keyword evidence="2" id="KW-0813">Transport</keyword>
<evidence type="ECO:0000256" key="5">
    <source>
        <dbReference type="ARBA" id="ARBA00022989"/>
    </source>
</evidence>
<feature type="transmembrane region" description="Helical" evidence="7">
    <location>
        <begin position="175"/>
        <end position="197"/>
    </location>
</feature>
<evidence type="ECO:0000313" key="10">
    <source>
        <dbReference type="Proteomes" id="UP000002358"/>
    </source>
</evidence>
<dbReference type="PROSITE" id="PS50850">
    <property type="entry name" value="MFS"/>
    <property type="match status" value="1"/>
</dbReference>
<protein>
    <recommendedName>
        <fullName evidence="8">Major facilitator superfamily (MFS) profile domain-containing protein</fullName>
    </recommendedName>
</protein>
<dbReference type="InterPro" id="IPR036259">
    <property type="entry name" value="MFS_trans_sf"/>
</dbReference>
<evidence type="ECO:0000256" key="1">
    <source>
        <dbReference type="ARBA" id="ARBA00004141"/>
    </source>
</evidence>
<dbReference type="GO" id="GO:0006820">
    <property type="term" value="P:monoatomic anion transport"/>
    <property type="evidence" value="ECO:0007669"/>
    <property type="project" value="TreeGrafter"/>
</dbReference>
<evidence type="ECO:0000256" key="6">
    <source>
        <dbReference type="ARBA" id="ARBA00023136"/>
    </source>
</evidence>
<keyword evidence="4" id="KW-0769">Symport</keyword>
<name>A0A7M7IVQ9_NASVI</name>
<feature type="domain" description="Major facilitator superfamily (MFS) profile" evidence="8">
    <location>
        <begin position="17"/>
        <end position="463"/>
    </location>
</feature>
<dbReference type="GO" id="GO:0016020">
    <property type="term" value="C:membrane"/>
    <property type="evidence" value="ECO:0007669"/>
    <property type="project" value="UniProtKB-SubCell"/>
</dbReference>
<feature type="transmembrane region" description="Helical" evidence="7">
    <location>
        <begin position="370"/>
        <end position="390"/>
    </location>
</feature>
<evidence type="ECO:0000256" key="7">
    <source>
        <dbReference type="SAM" id="Phobius"/>
    </source>
</evidence>
<dbReference type="SUPFAM" id="SSF103473">
    <property type="entry name" value="MFS general substrate transporter"/>
    <property type="match status" value="1"/>
</dbReference>
<feature type="transmembrane region" description="Helical" evidence="7">
    <location>
        <begin position="113"/>
        <end position="134"/>
    </location>
</feature>
<feature type="transmembrane region" description="Helical" evidence="7">
    <location>
        <begin position="346"/>
        <end position="364"/>
    </location>
</feature>
<evidence type="ECO:0000259" key="8">
    <source>
        <dbReference type="PROSITE" id="PS50850"/>
    </source>
</evidence>
<dbReference type="GO" id="GO:0015293">
    <property type="term" value="F:symporter activity"/>
    <property type="evidence" value="ECO:0007669"/>
    <property type="project" value="UniProtKB-KW"/>
</dbReference>
<keyword evidence="6 7" id="KW-0472">Membrane</keyword>
<dbReference type="InterPro" id="IPR050382">
    <property type="entry name" value="MFS_Na/Anion_cotransporter"/>
</dbReference>
<dbReference type="Proteomes" id="UP000002358">
    <property type="component" value="Chromosome 2"/>
</dbReference>
<reference evidence="9" key="1">
    <citation type="submission" date="2021-01" db="UniProtKB">
        <authorList>
            <consortium name="EnsemblMetazoa"/>
        </authorList>
    </citation>
    <scope>IDENTIFICATION</scope>
</reference>
<comment type="subcellular location">
    <subcellularLocation>
        <location evidence="1">Membrane</location>
        <topology evidence="1">Multi-pass membrane protein</topology>
    </subcellularLocation>
</comment>
<dbReference type="FunCoup" id="A0A7M7IVQ9">
    <property type="interactions" value="90"/>
</dbReference>
<dbReference type="InterPro" id="IPR011701">
    <property type="entry name" value="MFS"/>
</dbReference>
<dbReference type="SMR" id="A0A7M7IVQ9"/>
<organism evidence="9 10">
    <name type="scientific">Nasonia vitripennis</name>
    <name type="common">Parasitic wasp</name>
    <dbReference type="NCBI Taxonomy" id="7425"/>
    <lineage>
        <taxon>Eukaryota</taxon>
        <taxon>Metazoa</taxon>
        <taxon>Ecdysozoa</taxon>
        <taxon>Arthropoda</taxon>
        <taxon>Hexapoda</taxon>
        <taxon>Insecta</taxon>
        <taxon>Pterygota</taxon>
        <taxon>Neoptera</taxon>
        <taxon>Endopterygota</taxon>
        <taxon>Hymenoptera</taxon>
        <taxon>Apocrita</taxon>
        <taxon>Proctotrupomorpha</taxon>
        <taxon>Chalcidoidea</taxon>
        <taxon>Pteromalidae</taxon>
        <taxon>Pteromalinae</taxon>
        <taxon>Nasonia</taxon>
    </lineage>
</organism>
<accession>A0A7M7IVQ9</accession>
<feature type="transmembrane region" description="Helical" evidence="7">
    <location>
        <begin position="16"/>
        <end position="40"/>
    </location>
</feature>
<dbReference type="InterPro" id="IPR020846">
    <property type="entry name" value="MFS_dom"/>
</dbReference>
<feature type="transmembrane region" description="Helical" evidence="7">
    <location>
        <begin position="438"/>
        <end position="458"/>
    </location>
</feature>
<evidence type="ECO:0000256" key="3">
    <source>
        <dbReference type="ARBA" id="ARBA00022692"/>
    </source>
</evidence>
<feature type="transmembrane region" description="Helical" evidence="7">
    <location>
        <begin position="203"/>
        <end position="228"/>
    </location>
</feature>
<dbReference type="PANTHER" id="PTHR11662:SF415">
    <property type="entry name" value="AT30085P-RELATED"/>
    <property type="match status" value="1"/>
</dbReference>
<feature type="transmembrane region" description="Helical" evidence="7">
    <location>
        <begin position="402"/>
        <end position="426"/>
    </location>
</feature>
<keyword evidence="10" id="KW-1185">Reference proteome</keyword>
<proteinExistence type="predicted"/>
<dbReference type="OrthoDB" id="2985014at2759"/>